<organism evidence="2">
    <name type="scientific">Glycine max</name>
    <name type="common">Soybean</name>
    <name type="synonym">Glycine hispida</name>
    <dbReference type="NCBI Taxonomy" id="3847"/>
    <lineage>
        <taxon>Eukaryota</taxon>
        <taxon>Viridiplantae</taxon>
        <taxon>Streptophyta</taxon>
        <taxon>Embryophyta</taxon>
        <taxon>Tracheophyta</taxon>
        <taxon>Spermatophyta</taxon>
        <taxon>Magnoliopsida</taxon>
        <taxon>eudicotyledons</taxon>
        <taxon>Gunneridae</taxon>
        <taxon>Pentapetalae</taxon>
        <taxon>rosids</taxon>
        <taxon>fabids</taxon>
        <taxon>Fabales</taxon>
        <taxon>Fabaceae</taxon>
        <taxon>Papilionoideae</taxon>
        <taxon>50 kb inversion clade</taxon>
        <taxon>NPAAA clade</taxon>
        <taxon>indigoferoid/millettioid clade</taxon>
        <taxon>Phaseoleae</taxon>
        <taxon>Glycine</taxon>
        <taxon>Glycine subgen. Soja</taxon>
    </lineage>
</organism>
<sequence length="65" mass="7507">MAGLPSQIACGSWQKTRHAIPPWLLFNNTGLDSTLLIYYQMLEKKLSLRNYCNYPLIHIIRSIIS</sequence>
<dbReference type="AlphaFoldDB" id="K7K836"/>
<keyword evidence="3" id="KW-1185">Reference proteome</keyword>
<dbReference type="HOGENOM" id="CLU_2854167_0_0_1"/>
<evidence type="ECO:0000313" key="3">
    <source>
        <dbReference type="Proteomes" id="UP000008827"/>
    </source>
</evidence>
<dbReference type="PaxDb" id="3847-GLYMA02G14900.1"/>
<reference evidence="2" key="2">
    <citation type="submission" date="2018-02" db="UniProtKB">
        <authorList>
            <consortium name="EnsemblPlants"/>
        </authorList>
    </citation>
    <scope>IDENTIFICATION</scope>
    <source>
        <strain evidence="2">Williams 82</strain>
    </source>
</reference>
<gene>
    <name evidence="1" type="ORF">GLYMA_02G132000</name>
</gene>
<dbReference type="EnsemblPlants" id="KRH71137">
    <property type="protein sequence ID" value="KRH71137"/>
    <property type="gene ID" value="GLYMA_02G132000"/>
</dbReference>
<dbReference type="Gramene" id="KRH71137">
    <property type="protein sequence ID" value="KRH71137"/>
    <property type="gene ID" value="GLYMA_02G132000"/>
</dbReference>
<dbReference type="EMBL" id="CM000835">
    <property type="protein sequence ID" value="KRH71137.1"/>
    <property type="molecule type" value="Genomic_DNA"/>
</dbReference>
<reference evidence="1" key="3">
    <citation type="submission" date="2018-07" db="EMBL/GenBank/DDBJ databases">
        <title>WGS assembly of Glycine max.</title>
        <authorList>
            <person name="Schmutz J."/>
            <person name="Cannon S."/>
            <person name="Schlueter J."/>
            <person name="Ma J."/>
            <person name="Mitros T."/>
            <person name="Nelson W."/>
            <person name="Hyten D."/>
            <person name="Song Q."/>
            <person name="Thelen J."/>
            <person name="Cheng J."/>
            <person name="Xu D."/>
            <person name="Hellsten U."/>
            <person name="May G."/>
            <person name="Yu Y."/>
            <person name="Sakurai T."/>
            <person name="Umezawa T."/>
            <person name="Bhattacharyya M."/>
            <person name="Sandhu D."/>
            <person name="Valliyodan B."/>
            <person name="Lindquist E."/>
            <person name="Peto M."/>
            <person name="Grant D."/>
            <person name="Shu S."/>
            <person name="Goodstein D."/>
            <person name="Barry K."/>
            <person name="Futrell-Griggs M."/>
            <person name="Abernathy B."/>
            <person name="Du J."/>
            <person name="Tian Z."/>
            <person name="Zhu L."/>
            <person name="Gill N."/>
            <person name="Joshi T."/>
            <person name="Libault M."/>
            <person name="Sethuraman A."/>
            <person name="Zhang X."/>
            <person name="Shinozaki K."/>
            <person name="Nguyen H."/>
            <person name="Wing R."/>
            <person name="Cregan P."/>
            <person name="Specht J."/>
            <person name="Grimwood J."/>
            <person name="Rokhsar D."/>
            <person name="Stacey G."/>
            <person name="Shoemaker R."/>
            <person name="Jackson S."/>
        </authorList>
    </citation>
    <scope>NUCLEOTIDE SEQUENCE</scope>
    <source>
        <tissue evidence="1">Callus</tissue>
    </source>
</reference>
<accession>K7K836</accession>
<name>K7K836_SOYBN</name>
<protein>
    <submittedName>
        <fullName evidence="1 2">Uncharacterized protein</fullName>
    </submittedName>
</protein>
<dbReference type="InParanoid" id="K7K836"/>
<evidence type="ECO:0000313" key="2">
    <source>
        <dbReference type="EnsemblPlants" id="KRH71137"/>
    </source>
</evidence>
<proteinExistence type="predicted"/>
<dbReference type="Proteomes" id="UP000008827">
    <property type="component" value="Chromosome 2"/>
</dbReference>
<evidence type="ECO:0000313" key="1">
    <source>
        <dbReference type="EMBL" id="KRH71137.1"/>
    </source>
</evidence>
<reference evidence="1 2" key="1">
    <citation type="journal article" date="2010" name="Nature">
        <title>Genome sequence of the palaeopolyploid soybean.</title>
        <authorList>
            <person name="Schmutz J."/>
            <person name="Cannon S.B."/>
            <person name="Schlueter J."/>
            <person name="Ma J."/>
            <person name="Mitros T."/>
            <person name="Nelson W."/>
            <person name="Hyten D.L."/>
            <person name="Song Q."/>
            <person name="Thelen J.J."/>
            <person name="Cheng J."/>
            <person name="Xu D."/>
            <person name="Hellsten U."/>
            <person name="May G.D."/>
            <person name="Yu Y."/>
            <person name="Sakurai T."/>
            <person name="Umezawa T."/>
            <person name="Bhattacharyya M.K."/>
            <person name="Sandhu D."/>
            <person name="Valliyodan B."/>
            <person name="Lindquist E."/>
            <person name="Peto M."/>
            <person name="Grant D."/>
            <person name="Shu S."/>
            <person name="Goodstein D."/>
            <person name="Barry K."/>
            <person name="Futrell-Griggs M."/>
            <person name="Abernathy B."/>
            <person name="Du J."/>
            <person name="Tian Z."/>
            <person name="Zhu L."/>
            <person name="Gill N."/>
            <person name="Joshi T."/>
            <person name="Libault M."/>
            <person name="Sethuraman A."/>
            <person name="Zhang X.-C."/>
            <person name="Shinozaki K."/>
            <person name="Nguyen H.T."/>
            <person name="Wing R.A."/>
            <person name="Cregan P."/>
            <person name="Specht J."/>
            <person name="Grimwood J."/>
            <person name="Rokhsar D."/>
            <person name="Stacey G."/>
            <person name="Shoemaker R.C."/>
            <person name="Jackson S.A."/>
        </authorList>
    </citation>
    <scope>NUCLEOTIDE SEQUENCE [LARGE SCALE GENOMIC DNA]</scope>
    <source>
        <strain evidence="2">cv. Williams 82</strain>
        <tissue evidence="1">Callus</tissue>
    </source>
</reference>